<dbReference type="PRINTS" id="PR00040">
    <property type="entry name" value="HTHMERR"/>
</dbReference>
<evidence type="ECO:0000256" key="5">
    <source>
        <dbReference type="SAM" id="MobiDB-lite"/>
    </source>
</evidence>
<keyword evidence="2" id="KW-0408">Iron</keyword>
<keyword evidence="3" id="KW-0411">Iron-sulfur</keyword>
<keyword evidence="8" id="KW-1185">Reference proteome</keyword>
<dbReference type="PANTHER" id="PTHR30204">
    <property type="entry name" value="REDOX-CYCLING DRUG-SENSING TRANSCRIPTIONAL ACTIVATOR SOXR"/>
    <property type="match status" value="1"/>
</dbReference>
<dbReference type="PROSITE" id="PS00552">
    <property type="entry name" value="HTH_MERR_1"/>
    <property type="match status" value="1"/>
</dbReference>
<feature type="domain" description="HTH merR-type" evidence="6">
    <location>
        <begin position="9"/>
        <end position="77"/>
    </location>
</feature>
<keyword evidence="1" id="KW-0479">Metal-binding</keyword>
<reference evidence="7 8" key="1">
    <citation type="submission" date="2021-03" db="EMBL/GenBank/DDBJ databases">
        <title>Sequencing the genomes of 1000 actinobacteria strains.</title>
        <authorList>
            <person name="Klenk H.-P."/>
        </authorList>
    </citation>
    <scope>NUCLEOTIDE SEQUENCE [LARGE SCALE GENOMIC DNA]</scope>
    <source>
        <strain evidence="7 8">DSM 16005</strain>
    </source>
</reference>
<accession>A0ABS4YWM1</accession>
<proteinExistence type="predicted"/>
<dbReference type="InterPro" id="IPR009061">
    <property type="entry name" value="DNA-bd_dom_put_sf"/>
</dbReference>
<dbReference type="Pfam" id="PF13411">
    <property type="entry name" value="MerR_1"/>
    <property type="match status" value="1"/>
</dbReference>
<dbReference type="InterPro" id="IPR000551">
    <property type="entry name" value="MerR-type_HTH_dom"/>
</dbReference>
<evidence type="ECO:0000256" key="2">
    <source>
        <dbReference type="ARBA" id="ARBA00023004"/>
    </source>
</evidence>
<evidence type="ECO:0000256" key="3">
    <source>
        <dbReference type="ARBA" id="ARBA00023014"/>
    </source>
</evidence>
<dbReference type="RefSeq" id="WP_209680323.1">
    <property type="nucleotide sequence ID" value="NZ_JAGIOI010000001.1"/>
</dbReference>
<dbReference type="InterPro" id="IPR010211">
    <property type="entry name" value="Redox-sen_tscrpt-act_SoxR"/>
</dbReference>
<keyword evidence="4" id="KW-0238">DNA-binding</keyword>
<dbReference type="PANTHER" id="PTHR30204:SF0">
    <property type="entry name" value="REDOX-SENSITIVE TRANSCRIPTIONAL ACTIVATOR SOXR"/>
    <property type="match status" value="1"/>
</dbReference>
<protein>
    <submittedName>
        <fullName evidence="7">MerR family redox-sensitive transcriptional activator SoxR</fullName>
    </submittedName>
</protein>
<feature type="region of interest" description="Disordered" evidence="5">
    <location>
        <begin position="137"/>
        <end position="168"/>
    </location>
</feature>
<dbReference type="SMART" id="SM00422">
    <property type="entry name" value="HTH_MERR"/>
    <property type="match status" value="1"/>
</dbReference>
<dbReference type="Proteomes" id="UP000711614">
    <property type="component" value="Unassembled WGS sequence"/>
</dbReference>
<evidence type="ECO:0000256" key="4">
    <source>
        <dbReference type="ARBA" id="ARBA00023125"/>
    </source>
</evidence>
<evidence type="ECO:0000256" key="1">
    <source>
        <dbReference type="ARBA" id="ARBA00022714"/>
    </source>
</evidence>
<dbReference type="Gene3D" id="1.10.1660.10">
    <property type="match status" value="1"/>
</dbReference>
<comment type="caution">
    <text evidence="7">The sequence shown here is derived from an EMBL/GenBank/DDBJ whole genome shotgun (WGS) entry which is preliminary data.</text>
</comment>
<name>A0ABS4YWM1_9MICC</name>
<dbReference type="SUPFAM" id="SSF46955">
    <property type="entry name" value="Putative DNA-binding domain"/>
    <property type="match status" value="1"/>
</dbReference>
<dbReference type="InterPro" id="IPR047057">
    <property type="entry name" value="MerR_fam"/>
</dbReference>
<evidence type="ECO:0000259" key="6">
    <source>
        <dbReference type="PROSITE" id="PS50937"/>
    </source>
</evidence>
<dbReference type="PROSITE" id="PS50937">
    <property type="entry name" value="HTH_MERR_2"/>
    <property type="match status" value="1"/>
</dbReference>
<sequence length="168" mass="18272">MTRIAPNEMLAIGEIARRAGISVPAVRYYEERGLIRSERTSGNKRTFPRHTLRRLAVIAAGQRVGLTLAELTTALGSLPVDRAPTQRDWTRLSTSWSELVARRIRQLEVLQGSLDSCIGCGCLSLGKCTLFNDKDEAAAEGPGSRWVRRAENARSRPSGALDPGDAAG</sequence>
<dbReference type="EMBL" id="JAGIOI010000001">
    <property type="protein sequence ID" value="MBP2413216.1"/>
    <property type="molecule type" value="Genomic_DNA"/>
</dbReference>
<gene>
    <name evidence="7" type="ORF">JOF48_002015</name>
</gene>
<organism evidence="7 8">
    <name type="scientific">Arthrobacter stackebrandtii</name>
    <dbReference type="NCBI Taxonomy" id="272161"/>
    <lineage>
        <taxon>Bacteria</taxon>
        <taxon>Bacillati</taxon>
        <taxon>Actinomycetota</taxon>
        <taxon>Actinomycetes</taxon>
        <taxon>Micrococcales</taxon>
        <taxon>Micrococcaceae</taxon>
        <taxon>Arthrobacter</taxon>
    </lineage>
</organism>
<evidence type="ECO:0000313" key="7">
    <source>
        <dbReference type="EMBL" id="MBP2413216.1"/>
    </source>
</evidence>
<keyword evidence="1" id="KW-0001">2Fe-2S</keyword>
<evidence type="ECO:0000313" key="8">
    <source>
        <dbReference type="Proteomes" id="UP000711614"/>
    </source>
</evidence>
<dbReference type="NCBIfam" id="TIGR01950">
    <property type="entry name" value="SoxR"/>
    <property type="match status" value="1"/>
</dbReference>